<protein>
    <recommendedName>
        <fullName evidence="1">Programmed cell death protein 2 C-terminal domain-containing protein</fullName>
    </recommendedName>
</protein>
<name>A0A1J1H004_PLAGA</name>
<dbReference type="VEuPathDB" id="PlasmoDB:PGAL8A_00031600"/>
<keyword evidence="3" id="KW-1185">Reference proteome</keyword>
<dbReference type="Proteomes" id="UP000220797">
    <property type="component" value="Unassembled WGS sequence"/>
</dbReference>
<evidence type="ECO:0000259" key="1">
    <source>
        <dbReference type="Pfam" id="PF04194"/>
    </source>
</evidence>
<dbReference type="InterPro" id="IPR052815">
    <property type="entry name" value="PDCD2-like_regulator"/>
</dbReference>
<organism evidence="2 3">
    <name type="scientific">Plasmodium gallinaceum</name>
    <dbReference type="NCBI Taxonomy" id="5849"/>
    <lineage>
        <taxon>Eukaryota</taxon>
        <taxon>Sar</taxon>
        <taxon>Alveolata</taxon>
        <taxon>Apicomplexa</taxon>
        <taxon>Aconoidasida</taxon>
        <taxon>Haemosporida</taxon>
        <taxon>Plasmodiidae</taxon>
        <taxon>Plasmodium</taxon>
        <taxon>Plasmodium (Haemamoeba)</taxon>
    </lineage>
</organism>
<dbReference type="GO" id="GO:0005737">
    <property type="term" value="C:cytoplasm"/>
    <property type="evidence" value="ECO:0007669"/>
    <property type="project" value="InterPro"/>
</dbReference>
<dbReference type="OrthoDB" id="366284at2759"/>
<reference evidence="2" key="1">
    <citation type="submission" date="2015-04" db="EMBL/GenBank/DDBJ databases">
        <authorList>
            <consortium name="Pathogen Informatics"/>
        </authorList>
    </citation>
    <scope>NUCLEOTIDE SEQUENCE [LARGE SCALE GENOMIC DNA]</scope>
    <source>
        <strain evidence="2">8A</strain>
    </source>
</reference>
<dbReference type="InterPro" id="IPR007320">
    <property type="entry name" value="PDCD2_C"/>
</dbReference>
<dbReference type="GeneID" id="39728839"/>
<dbReference type="PANTHER" id="PTHR46421:SF1">
    <property type="entry name" value="PROGRAMMED CELL DEATH PROTEIN 2-LIKE"/>
    <property type="match status" value="1"/>
</dbReference>
<sequence>MYIGVLSDEIDDNFDLKNDSKFGGDPLWLCGKEPANIHLKCTICKKDLIFLFQLSTSYDEYIRIIYIFCCVNSTKCNMDKRNWVCIKAKKKLLDNSEYKKIEDKNGLNMHEVCSDKNIKINRYCSTSSKKIEDNGKTTFSFSGENTEKEDVFQEKIICRKEKLIDWNSLFSKSVKDEKSNIPLFNYSINKSLNYVNQKNENNHNINSNNINTYETYYDKSYDLINSKITFDNKKELNKCYKMNHENVNIIPSNDSKLPSYYIYLVEDDEEYDKDYLYEKAKKMYEMYEHNKHILEHEECNNEGNDDIDNNEESFENDFNGCIKFYSYLSKNYNQILRYSYKGKFLYMHKQTKNYLKGKNMLCAHCKSKLVFELQFFSTFIYQIEKKLQNKENNVLKNIINNFSVGNVIIFSCEMDCVSIDDIYSYEHIELEIF</sequence>
<dbReference type="AlphaFoldDB" id="A0A1J1H004"/>
<evidence type="ECO:0000313" key="3">
    <source>
        <dbReference type="Proteomes" id="UP000220797"/>
    </source>
</evidence>
<feature type="domain" description="Programmed cell death protein 2 C-terminal" evidence="1">
    <location>
        <begin position="323"/>
        <end position="418"/>
    </location>
</feature>
<dbReference type="RefSeq" id="XP_028530680.1">
    <property type="nucleotide sequence ID" value="XM_028674315.1"/>
</dbReference>
<proteinExistence type="predicted"/>
<gene>
    <name evidence="2" type="ORF">PGAL8A_00031600</name>
</gene>
<dbReference type="Pfam" id="PF04194">
    <property type="entry name" value="PDCD2_C"/>
    <property type="match status" value="1"/>
</dbReference>
<comment type="caution">
    <text evidence="2">The sequence shown here is derived from an EMBL/GenBank/DDBJ whole genome shotgun (WGS) entry which is preliminary data.</text>
</comment>
<dbReference type="OMA" id="YKGKFLY"/>
<evidence type="ECO:0000313" key="2">
    <source>
        <dbReference type="EMBL" id="CRG97881.1"/>
    </source>
</evidence>
<dbReference type="EMBL" id="CVMV01000117">
    <property type="protein sequence ID" value="CRG97881.1"/>
    <property type="molecule type" value="Genomic_DNA"/>
</dbReference>
<dbReference type="PANTHER" id="PTHR46421">
    <property type="entry name" value="PROGRAMMED CELL DEATH PROTEIN 2-LIKE"/>
    <property type="match status" value="1"/>
</dbReference>
<accession>A0A1J1H004</accession>